<name>A0A0C3S8V4_PHLG1</name>
<organism evidence="3 4">
    <name type="scientific">Phlebiopsis gigantea (strain 11061_1 CR5-6)</name>
    <name type="common">White-rot fungus</name>
    <name type="synonym">Peniophora gigantea</name>
    <dbReference type="NCBI Taxonomy" id="745531"/>
    <lineage>
        <taxon>Eukaryota</taxon>
        <taxon>Fungi</taxon>
        <taxon>Dikarya</taxon>
        <taxon>Basidiomycota</taxon>
        <taxon>Agaricomycotina</taxon>
        <taxon>Agaricomycetes</taxon>
        <taxon>Polyporales</taxon>
        <taxon>Phanerochaetaceae</taxon>
        <taxon>Phlebiopsis</taxon>
    </lineage>
</organism>
<evidence type="ECO:0000313" key="3">
    <source>
        <dbReference type="EMBL" id="KIP07737.1"/>
    </source>
</evidence>
<dbReference type="HOGENOM" id="CLU_072841_0_0_1"/>
<proteinExistence type="predicted"/>
<keyword evidence="2" id="KW-0812">Transmembrane</keyword>
<feature type="compositionally biased region" description="Polar residues" evidence="1">
    <location>
        <begin position="80"/>
        <end position="91"/>
    </location>
</feature>
<feature type="region of interest" description="Disordered" evidence="1">
    <location>
        <begin position="73"/>
        <end position="97"/>
    </location>
</feature>
<evidence type="ECO:0000313" key="4">
    <source>
        <dbReference type="Proteomes" id="UP000053257"/>
    </source>
</evidence>
<keyword evidence="2" id="KW-0472">Membrane</keyword>
<dbReference type="OrthoDB" id="3252109at2759"/>
<dbReference type="EMBL" id="KN840492">
    <property type="protein sequence ID" value="KIP07737.1"/>
    <property type="molecule type" value="Genomic_DNA"/>
</dbReference>
<reference evidence="3 4" key="1">
    <citation type="journal article" date="2014" name="PLoS Genet.">
        <title>Analysis of the Phlebiopsis gigantea genome, transcriptome and secretome provides insight into its pioneer colonization strategies of wood.</title>
        <authorList>
            <person name="Hori C."/>
            <person name="Ishida T."/>
            <person name="Igarashi K."/>
            <person name="Samejima M."/>
            <person name="Suzuki H."/>
            <person name="Master E."/>
            <person name="Ferreira P."/>
            <person name="Ruiz-Duenas F.J."/>
            <person name="Held B."/>
            <person name="Canessa P."/>
            <person name="Larrondo L.F."/>
            <person name="Schmoll M."/>
            <person name="Druzhinina I.S."/>
            <person name="Kubicek C.P."/>
            <person name="Gaskell J.A."/>
            <person name="Kersten P."/>
            <person name="St John F."/>
            <person name="Glasner J."/>
            <person name="Sabat G."/>
            <person name="Splinter BonDurant S."/>
            <person name="Syed K."/>
            <person name="Yadav J."/>
            <person name="Mgbeahuruike A.C."/>
            <person name="Kovalchuk A."/>
            <person name="Asiegbu F.O."/>
            <person name="Lackner G."/>
            <person name="Hoffmeister D."/>
            <person name="Rencoret J."/>
            <person name="Gutierrez A."/>
            <person name="Sun H."/>
            <person name="Lindquist E."/>
            <person name="Barry K."/>
            <person name="Riley R."/>
            <person name="Grigoriev I.V."/>
            <person name="Henrissat B."/>
            <person name="Kues U."/>
            <person name="Berka R.M."/>
            <person name="Martinez A.T."/>
            <person name="Covert S.F."/>
            <person name="Blanchette R.A."/>
            <person name="Cullen D."/>
        </authorList>
    </citation>
    <scope>NUCLEOTIDE SEQUENCE [LARGE SCALE GENOMIC DNA]</scope>
    <source>
        <strain evidence="3 4">11061_1 CR5-6</strain>
    </source>
</reference>
<protein>
    <submittedName>
        <fullName evidence="3">Uncharacterized protein</fullName>
    </submittedName>
</protein>
<feature type="transmembrane region" description="Helical" evidence="2">
    <location>
        <begin position="266"/>
        <end position="287"/>
    </location>
</feature>
<dbReference type="Proteomes" id="UP000053257">
    <property type="component" value="Unassembled WGS sequence"/>
</dbReference>
<keyword evidence="2" id="KW-1133">Transmembrane helix</keyword>
<evidence type="ECO:0000256" key="1">
    <source>
        <dbReference type="SAM" id="MobiDB-lite"/>
    </source>
</evidence>
<dbReference type="AlphaFoldDB" id="A0A0C3S8V4"/>
<sequence>MSTPRKRPECRTCNMPMAGHKRPHGWPVCPPRTSPAKLHDVNKIDDDDSVPVPQIGKYWHFINPNYRETYSPPPGPSFGPQRSGTPCTWVSTEPADDIPSMKHERTLQRTEARHIPDVEITGYRMSASSIASISSEMSSPSARQRRSFYSVLTNSLPAVSLFSAPRGDIATITQTARMNGLHTGVMRRPRNEVKEEGSSSSRIRRGHSWWVLLGKDPVAVEHLLDLQEKSNLARLDKQAANETDADTTAPPPTVAVAPAPSPFPSLLINMFLSIVSALLAVFFFIMFS</sequence>
<gene>
    <name evidence="3" type="ORF">PHLGIDRAFT_410817</name>
</gene>
<evidence type="ECO:0000256" key="2">
    <source>
        <dbReference type="SAM" id="Phobius"/>
    </source>
</evidence>
<keyword evidence="4" id="KW-1185">Reference proteome</keyword>
<accession>A0A0C3S8V4</accession>